<protein>
    <submittedName>
        <fullName evidence="2">MOSC domain-containing protein YiiM</fullName>
    </submittedName>
</protein>
<reference evidence="2" key="1">
    <citation type="submission" date="2022-06" db="EMBL/GenBank/DDBJ databases">
        <title>Genomic Encyclopedia of Archaeal and Bacterial Type Strains, Phase II (KMG-II): from individual species to whole genera.</title>
        <authorList>
            <person name="Goeker M."/>
        </authorList>
    </citation>
    <scope>NUCLEOTIDE SEQUENCE</scope>
    <source>
        <strain evidence="2">DSM 26652</strain>
    </source>
</reference>
<sequence>MAELLAVCRVHVLLPDAGAVGITAIDKRPVEGRVKVRPLGLYADLQANRADHGGVDQAVYAYAQEDADHWAAELGREITPGLFGENLRTRGIDVNRAVIGERWQVGTALLEVTQPRTPCQTFARRLGEERWVRRFAEANRSGAYLRVIENGDLGAGDTVDVVQRPEHGVTIADWFGVRYGQTSDGAAVAARLLAAHAADEVRLADDLLRRAEQTASRTLTS</sequence>
<dbReference type="PANTHER" id="PTHR30212:SF2">
    <property type="entry name" value="PROTEIN YIIM"/>
    <property type="match status" value="1"/>
</dbReference>
<dbReference type="GO" id="GO:0003824">
    <property type="term" value="F:catalytic activity"/>
    <property type="evidence" value="ECO:0007669"/>
    <property type="project" value="InterPro"/>
</dbReference>
<organism evidence="2 3">
    <name type="scientific">Promicromonospora thailandica</name>
    <dbReference type="NCBI Taxonomy" id="765201"/>
    <lineage>
        <taxon>Bacteria</taxon>
        <taxon>Bacillati</taxon>
        <taxon>Actinomycetota</taxon>
        <taxon>Actinomycetes</taxon>
        <taxon>Micrococcales</taxon>
        <taxon>Promicromonosporaceae</taxon>
        <taxon>Promicromonospora</taxon>
    </lineage>
</organism>
<dbReference type="AlphaFoldDB" id="A0A9X2G3Z7"/>
<dbReference type="PANTHER" id="PTHR30212">
    <property type="entry name" value="PROTEIN YIIM"/>
    <property type="match status" value="1"/>
</dbReference>
<comment type="caution">
    <text evidence="2">The sequence shown here is derived from an EMBL/GenBank/DDBJ whole genome shotgun (WGS) entry which is preliminary data.</text>
</comment>
<dbReference type="Gene3D" id="2.40.33.20">
    <property type="entry name" value="PK beta-barrel domain-like"/>
    <property type="match status" value="1"/>
</dbReference>
<dbReference type="GO" id="GO:0030170">
    <property type="term" value="F:pyridoxal phosphate binding"/>
    <property type="evidence" value="ECO:0007669"/>
    <property type="project" value="InterPro"/>
</dbReference>
<keyword evidence="3" id="KW-1185">Reference proteome</keyword>
<evidence type="ECO:0000259" key="1">
    <source>
        <dbReference type="PROSITE" id="PS51340"/>
    </source>
</evidence>
<dbReference type="GO" id="GO:0030151">
    <property type="term" value="F:molybdenum ion binding"/>
    <property type="evidence" value="ECO:0007669"/>
    <property type="project" value="InterPro"/>
</dbReference>
<name>A0A9X2G3Z7_9MICO</name>
<accession>A0A9X2G3Z7</accession>
<gene>
    <name evidence="2" type="ORF">APR03_002441</name>
</gene>
<dbReference type="Pfam" id="PF03473">
    <property type="entry name" value="MOSC"/>
    <property type="match status" value="1"/>
</dbReference>
<feature type="domain" description="MOSC" evidence="1">
    <location>
        <begin position="28"/>
        <end position="162"/>
    </location>
</feature>
<dbReference type="InterPro" id="IPR005302">
    <property type="entry name" value="MoCF_Sase_C"/>
</dbReference>
<dbReference type="InterPro" id="IPR011037">
    <property type="entry name" value="Pyrv_Knase-like_insert_dom_sf"/>
</dbReference>
<dbReference type="InterPro" id="IPR052353">
    <property type="entry name" value="Benzoxazolinone_Detox_Enz"/>
</dbReference>
<dbReference type="Proteomes" id="UP001139493">
    <property type="component" value="Unassembled WGS sequence"/>
</dbReference>
<dbReference type="SUPFAM" id="SSF50800">
    <property type="entry name" value="PK beta-barrel domain-like"/>
    <property type="match status" value="1"/>
</dbReference>
<evidence type="ECO:0000313" key="3">
    <source>
        <dbReference type="Proteomes" id="UP001139493"/>
    </source>
</evidence>
<proteinExistence type="predicted"/>
<dbReference type="RefSeq" id="WP_253836054.1">
    <property type="nucleotide sequence ID" value="NZ_JAMTCS010000007.1"/>
</dbReference>
<evidence type="ECO:0000313" key="2">
    <source>
        <dbReference type="EMBL" id="MCP2265093.1"/>
    </source>
</evidence>
<dbReference type="PROSITE" id="PS51340">
    <property type="entry name" value="MOSC"/>
    <property type="match status" value="1"/>
</dbReference>
<dbReference type="EMBL" id="JAMTCS010000007">
    <property type="protein sequence ID" value="MCP2265093.1"/>
    <property type="molecule type" value="Genomic_DNA"/>
</dbReference>